<feature type="coiled-coil region" evidence="1">
    <location>
        <begin position="94"/>
        <end position="121"/>
    </location>
</feature>
<evidence type="ECO:0008006" key="4">
    <source>
        <dbReference type="Google" id="ProtNLM"/>
    </source>
</evidence>
<reference evidence="3" key="1">
    <citation type="submission" date="2020-02" db="EMBL/GenBank/DDBJ databases">
        <authorList>
            <person name="Meier V. D."/>
        </authorList>
    </citation>
    <scope>NUCLEOTIDE SEQUENCE</scope>
    <source>
        <strain evidence="3">AVDCRST_MAG11</strain>
    </source>
</reference>
<keyword evidence="1" id="KW-0175">Coiled coil</keyword>
<dbReference type="EMBL" id="CADCTU010000481">
    <property type="protein sequence ID" value="CAA9321742.1"/>
    <property type="molecule type" value="Genomic_DNA"/>
</dbReference>
<name>A0A6J4L1Z8_9BACT</name>
<dbReference type="AlphaFoldDB" id="A0A6J4L1Z8"/>
<gene>
    <name evidence="3" type="ORF">AVDCRST_MAG11-2040</name>
</gene>
<feature type="region of interest" description="Disordered" evidence="2">
    <location>
        <begin position="130"/>
        <end position="170"/>
    </location>
</feature>
<protein>
    <recommendedName>
        <fullName evidence="4">PspA/IM30 family protein</fullName>
    </recommendedName>
</protein>
<evidence type="ECO:0000313" key="3">
    <source>
        <dbReference type="EMBL" id="CAA9321742.1"/>
    </source>
</evidence>
<sequence length="182" mass="20148">MFETLRQTLRDALQRATRPQDRREVLAEMKATLVQARVGVADLRAGADRTRARLGAERTELDTVRRRRELAQRIDDRETVAVAERFERQHAERVELLARKLEVEARDLALAEAEVAEMVAEFKSAAAGAPIPGAPVPHAAAGEPLGDPLADALDALDRSRTRAEREAAADDQLAALKRRMGR</sequence>
<organism evidence="3">
    <name type="scientific">uncultured Gemmatimonadaceae bacterium</name>
    <dbReference type="NCBI Taxonomy" id="246130"/>
    <lineage>
        <taxon>Bacteria</taxon>
        <taxon>Pseudomonadati</taxon>
        <taxon>Gemmatimonadota</taxon>
        <taxon>Gemmatimonadia</taxon>
        <taxon>Gemmatimonadales</taxon>
        <taxon>Gemmatimonadaceae</taxon>
        <taxon>environmental samples</taxon>
    </lineage>
</organism>
<proteinExistence type="predicted"/>
<evidence type="ECO:0000256" key="2">
    <source>
        <dbReference type="SAM" id="MobiDB-lite"/>
    </source>
</evidence>
<accession>A0A6J4L1Z8</accession>
<feature type="compositionally biased region" description="Low complexity" evidence="2">
    <location>
        <begin position="130"/>
        <end position="153"/>
    </location>
</feature>
<feature type="compositionally biased region" description="Basic and acidic residues" evidence="2">
    <location>
        <begin position="155"/>
        <end position="168"/>
    </location>
</feature>
<evidence type="ECO:0000256" key="1">
    <source>
        <dbReference type="SAM" id="Coils"/>
    </source>
</evidence>